<dbReference type="Proteomes" id="UP000292120">
    <property type="component" value="Unassembled WGS sequence"/>
</dbReference>
<dbReference type="AlphaFoldDB" id="A0A4Q9GZ50"/>
<evidence type="ECO:0000313" key="2">
    <source>
        <dbReference type="EMBL" id="TBO31505.1"/>
    </source>
</evidence>
<dbReference type="EMBL" id="SIXI01000003">
    <property type="protein sequence ID" value="TBO31505.1"/>
    <property type="molecule type" value="Genomic_DNA"/>
</dbReference>
<dbReference type="PANTHER" id="PTHR30319">
    <property type="entry name" value="PHENYLACETIC ACID REGULATOR-RELATED TRANSCRIPTIONAL REPRESSOR"/>
    <property type="match status" value="1"/>
</dbReference>
<dbReference type="Pfam" id="PF07848">
    <property type="entry name" value="PaaX"/>
    <property type="match status" value="1"/>
</dbReference>
<name>A0A4Q9GZ50_9BURK</name>
<organism evidence="2 3">
    <name type="scientific">Aquabacterium lacunae</name>
    <dbReference type="NCBI Taxonomy" id="2528630"/>
    <lineage>
        <taxon>Bacteria</taxon>
        <taxon>Pseudomonadati</taxon>
        <taxon>Pseudomonadota</taxon>
        <taxon>Betaproteobacteria</taxon>
        <taxon>Burkholderiales</taxon>
        <taxon>Aquabacterium</taxon>
    </lineage>
</organism>
<protein>
    <submittedName>
        <fullName evidence="2">PaaX family transcriptional regulator</fullName>
    </submittedName>
</protein>
<accession>A0A4Q9GZ50</accession>
<keyword evidence="3" id="KW-1185">Reference proteome</keyword>
<proteinExistence type="predicted"/>
<dbReference type="InterPro" id="IPR036388">
    <property type="entry name" value="WH-like_DNA-bd_sf"/>
</dbReference>
<feature type="domain" description="Transcriptional repressor PaaX-like N-terminal" evidence="1">
    <location>
        <begin position="99"/>
        <end position="156"/>
    </location>
</feature>
<evidence type="ECO:0000313" key="3">
    <source>
        <dbReference type="Proteomes" id="UP000292120"/>
    </source>
</evidence>
<sequence>MRSSTSGEEEAGPRVATILVERGMVIVKKQPSWGRWPKFHIKKPRPIMRRATEKPATRAQCRKPWCEIRTRSLQSPQHQSPNCNAAHTMPLPYTSPPTAKGLIQSLLLAAEGEAFPSRQLVAAGALFGISENNIRVALVRLQNEGLAEVSGRGCYTLGQGAQGLGQAISAWRHVEARMVPWQGQYVGVHVAALARSDRTALARRERALQMLGFREVSKGLLMRPDNLDGGVGACRERLLQLGADAASLVFGMHTPCEQITGQLGGLWSVVQLNQRYRQTCERLQRWLDTHHQLPPDQAAREAYLLDKVAVRQVVWDPLLPDEWVDAPARREMFALTRAFDAAGRDIWTRFFRYSDGD</sequence>
<dbReference type="PANTHER" id="PTHR30319:SF1">
    <property type="entry name" value="TRANSCRIPTIONAL REPRESSOR PAAX"/>
    <property type="match status" value="1"/>
</dbReference>
<gene>
    <name evidence="2" type="ORF">EYS42_09775</name>
</gene>
<evidence type="ECO:0000259" key="1">
    <source>
        <dbReference type="Pfam" id="PF07848"/>
    </source>
</evidence>
<dbReference type="GO" id="GO:0006351">
    <property type="term" value="P:DNA-templated transcription"/>
    <property type="evidence" value="ECO:0007669"/>
    <property type="project" value="TreeGrafter"/>
</dbReference>
<dbReference type="InterPro" id="IPR012906">
    <property type="entry name" value="PaaX-like_N"/>
</dbReference>
<dbReference type="Gene3D" id="3.30.70.2650">
    <property type="match status" value="1"/>
</dbReference>
<reference evidence="2 3" key="1">
    <citation type="submission" date="2019-02" db="EMBL/GenBank/DDBJ databases">
        <title>Aquabacterium sp. strain KMB7.</title>
        <authorList>
            <person name="Chen W.-M."/>
        </authorList>
    </citation>
    <scope>NUCLEOTIDE SEQUENCE [LARGE SCALE GENOMIC DNA]</scope>
    <source>
        <strain evidence="2 3">KMB7</strain>
    </source>
</reference>
<comment type="caution">
    <text evidence="2">The sequence shown here is derived from an EMBL/GenBank/DDBJ whole genome shotgun (WGS) entry which is preliminary data.</text>
</comment>
<dbReference type="OrthoDB" id="6380574at2"/>
<dbReference type="Gene3D" id="1.10.10.10">
    <property type="entry name" value="Winged helix-like DNA-binding domain superfamily/Winged helix DNA-binding domain"/>
    <property type="match status" value="1"/>
</dbReference>